<name>A0ABR2BY18_9ROSI</name>
<evidence type="ECO:0000256" key="1">
    <source>
        <dbReference type="ARBA" id="ARBA00007626"/>
    </source>
</evidence>
<evidence type="ECO:0000256" key="2">
    <source>
        <dbReference type="ARBA" id="ARBA00022737"/>
    </source>
</evidence>
<dbReference type="Gene3D" id="1.25.40.10">
    <property type="entry name" value="Tetratricopeptide repeat domain"/>
    <property type="match status" value="3"/>
</dbReference>
<keyword evidence="5" id="KW-1185">Reference proteome</keyword>
<gene>
    <name evidence="4" type="ORF">V6N12_074712</name>
</gene>
<dbReference type="Pfam" id="PF25245">
    <property type="entry name" value="TPR_At1g68980"/>
    <property type="match status" value="1"/>
</dbReference>
<protein>
    <recommendedName>
        <fullName evidence="3">At1g68980-like TPR repeats domain-containing protein</fullName>
    </recommendedName>
</protein>
<dbReference type="PANTHER" id="PTHR46598">
    <property type="entry name" value="BNAC05G43320D PROTEIN"/>
    <property type="match status" value="1"/>
</dbReference>
<proteinExistence type="inferred from homology"/>
<dbReference type="InterPro" id="IPR011990">
    <property type="entry name" value="TPR-like_helical_dom_sf"/>
</dbReference>
<dbReference type="InterPro" id="IPR057440">
    <property type="entry name" value="At1g68980-like_TPR"/>
</dbReference>
<dbReference type="PANTHER" id="PTHR46598:SF3">
    <property type="entry name" value="OS07G0495300 PROTEIN"/>
    <property type="match status" value="1"/>
</dbReference>
<dbReference type="Proteomes" id="UP001472677">
    <property type="component" value="Unassembled WGS sequence"/>
</dbReference>
<feature type="domain" description="At1g68980-like TPR repeats" evidence="3">
    <location>
        <begin position="116"/>
        <end position="235"/>
    </location>
</feature>
<accession>A0ABR2BY18</accession>
<organism evidence="4 5">
    <name type="scientific">Hibiscus sabdariffa</name>
    <name type="common">roselle</name>
    <dbReference type="NCBI Taxonomy" id="183260"/>
    <lineage>
        <taxon>Eukaryota</taxon>
        <taxon>Viridiplantae</taxon>
        <taxon>Streptophyta</taxon>
        <taxon>Embryophyta</taxon>
        <taxon>Tracheophyta</taxon>
        <taxon>Spermatophyta</taxon>
        <taxon>Magnoliopsida</taxon>
        <taxon>eudicotyledons</taxon>
        <taxon>Gunneridae</taxon>
        <taxon>Pentapetalae</taxon>
        <taxon>rosids</taxon>
        <taxon>malvids</taxon>
        <taxon>Malvales</taxon>
        <taxon>Malvaceae</taxon>
        <taxon>Malvoideae</taxon>
        <taxon>Hibiscus</taxon>
    </lineage>
</organism>
<evidence type="ECO:0000259" key="3">
    <source>
        <dbReference type="Pfam" id="PF25245"/>
    </source>
</evidence>
<dbReference type="Pfam" id="PF01535">
    <property type="entry name" value="PPR"/>
    <property type="match status" value="1"/>
</dbReference>
<evidence type="ECO:0000313" key="5">
    <source>
        <dbReference type="Proteomes" id="UP001472677"/>
    </source>
</evidence>
<reference evidence="4 5" key="1">
    <citation type="journal article" date="2024" name="G3 (Bethesda)">
        <title>Genome assembly of Hibiscus sabdariffa L. provides insights into metabolisms of medicinal natural products.</title>
        <authorList>
            <person name="Kim T."/>
        </authorList>
    </citation>
    <scope>NUCLEOTIDE SEQUENCE [LARGE SCALE GENOMIC DNA]</scope>
    <source>
        <strain evidence="4">TK-2024</strain>
        <tissue evidence="4">Old leaves</tissue>
    </source>
</reference>
<evidence type="ECO:0000313" key="4">
    <source>
        <dbReference type="EMBL" id="KAK8512028.1"/>
    </source>
</evidence>
<dbReference type="EMBL" id="JBBPBM010000076">
    <property type="protein sequence ID" value="KAK8512028.1"/>
    <property type="molecule type" value="Genomic_DNA"/>
</dbReference>
<keyword evidence="2" id="KW-0677">Repeat</keyword>
<dbReference type="InterPro" id="IPR002885">
    <property type="entry name" value="PPR_rpt"/>
</dbReference>
<comment type="similarity">
    <text evidence="1">Belongs to the PPR family. P subfamily.</text>
</comment>
<sequence>MSVSGTLAPWMISTRIALEFSCFCFCLCLKTPRLFVITICLKMAIKLTRKMFVNTCFISFGSTRFLVGLNSNHDTRFFLGKIFGGFEGSGFISRPRFFCRATCVERLSWEGSSHEVLLSKLENALKDLKLDEAWETFNDFKRLYGFPSHLLVSRFITQLSYSTTPHWLLKACDLVMMVLKEKSNHLQPDMLTKLVLSLARAQMPIPLSMILRLMLEKGILPPMNVLHLLFLHMVKTEVGTCIASNLLIEICDYYMRVCSGKSHRANLLKPDTMIFNLVLDSCVRFASSLKGQQIIELMSQTGVVADAHSIVIIAQIHELNGQRDELKKFKDHVATLPVAFVSHYQQYLECLLNLHFKFDDIEAAAELLLGMNRSWESRPMKDSGKDYQKPCFVPIGSQNLRNGLKIQVMLEHQQNDSALNAEGKSDLVFCRDKKLFPSNRALSKLINGYKRHGKINELSKFLLGLKKELDSSGQSSLLSDVIDACISLGWMEVAHDILDDMESSGDPLGSSAYEALLTAYYKRNMFREGDVLLKQSRKAGFVMEVANNSVICKNVAANVGRSSLCIKEASSICQPTLSECLVQEVSDSEKAISPITYELNSSIYFFTKAKMMGDALNIYRRMQKMKIQPTEQTFMYLVCGYSSLEMYRDITILWGDMKRIMESRTLTVSSDSYEFLLLNFLRGGYFERVMEVIGYMNKCNMYIDKCMCKNEYLKFHKNLYRSLKASKARTEVQGKRLEHVQAFKKWAAIN</sequence>
<comment type="caution">
    <text evidence="4">The sequence shown here is derived from an EMBL/GenBank/DDBJ whole genome shotgun (WGS) entry which is preliminary data.</text>
</comment>